<dbReference type="PANTHER" id="PTHR13789:SF309">
    <property type="entry name" value="PUTATIVE (AFU_ORTHOLOGUE AFUA_6G14510)-RELATED"/>
    <property type="match status" value="1"/>
</dbReference>
<dbReference type="PANTHER" id="PTHR13789">
    <property type="entry name" value="MONOOXYGENASE"/>
    <property type="match status" value="1"/>
</dbReference>
<dbReference type="Gene3D" id="3.50.50.60">
    <property type="entry name" value="FAD/NAD(P)-binding domain"/>
    <property type="match status" value="1"/>
</dbReference>
<dbReference type="Pfam" id="PF01494">
    <property type="entry name" value="FAD_binding_3"/>
    <property type="match status" value="1"/>
</dbReference>
<reference evidence="4 5" key="1">
    <citation type="submission" date="2018-11" db="EMBL/GenBank/DDBJ databases">
        <authorList>
            <person name="Zhou Z."/>
            <person name="Wang G."/>
        </authorList>
    </citation>
    <scope>NUCLEOTIDE SEQUENCE [LARGE SCALE GENOMIC DNA]</scope>
    <source>
        <strain evidence="4 5">KCTC42998</strain>
    </source>
</reference>
<comment type="caution">
    <text evidence="4">The sequence shown here is derived from an EMBL/GenBank/DDBJ whole genome shotgun (WGS) entry which is preliminary data.</text>
</comment>
<accession>A0A3P1CPB3</accession>
<dbReference type="EMBL" id="RQJP01000002">
    <property type="protein sequence ID" value="RRB14896.1"/>
    <property type="molecule type" value="Genomic_DNA"/>
</dbReference>
<feature type="domain" description="FAD-binding" evidence="3">
    <location>
        <begin position="6"/>
        <end position="351"/>
    </location>
</feature>
<dbReference type="Proteomes" id="UP000274271">
    <property type="component" value="Unassembled WGS sequence"/>
</dbReference>
<protein>
    <submittedName>
        <fullName evidence="4">FAD-binding monooxygenase</fullName>
    </submittedName>
</protein>
<dbReference type="GO" id="GO:0071949">
    <property type="term" value="F:FAD binding"/>
    <property type="evidence" value="ECO:0007669"/>
    <property type="project" value="InterPro"/>
</dbReference>
<organism evidence="4 5">
    <name type="scientific">Larkinella knui</name>
    <dbReference type="NCBI Taxonomy" id="2025310"/>
    <lineage>
        <taxon>Bacteria</taxon>
        <taxon>Pseudomonadati</taxon>
        <taxon>Bacteroidota</taxon>
        <taxon>Cytophagia</taxon>
        <taxon>Cytophagales</taxon>
        <taxon>Spirosomataceae</taxon>
        <taxon>Larkinella</taxon>
    </lineage>
</organism>
<evidence type="ECO:0000313" key="4">
    <source>
        <dbReference type="EMBL" id="RRB14896.1"/>
    </source>
</evidence>
<dbReference type="GO" id="GO:0004497">
    <property type="term" value="F:monooxygenase activity"/>
    <property type="evidence" value="ECO:0007669"/>
    <property type="project" value="UniProtKB-KW"/>
</dbReference>
<dbReference type="OrthoDB" id="9766816at2"/>
<sequence length="400" mass="43807">MTTSRKALIIGCGIAGPVVALFLQQVGIDAEIYESQPAGRDEAGAFLNLAPNGVNVLKALDIDHLLAADGFHSVGMDFFNGDGKLLAQLESSDEEERFGSRNVMIKRGRLQQVLRDEAIRRNIPVQYGKKLTGIQLNGFQNITARFEDGTSAEGNFLIGCDGIHSRTRQLILPNAPRPAYTGMVDCGGFAQCPAGLSTSGAMQMIFGKKAFFGYIAKPDGEVYWFSNVPWPKEPKRHELNAISADAWRQQLLHNHGNDPAPVPEIIESTPGEIGKWPVYDMPSLPTWHKGLVCLVGDAAHATSPHSGQGASLALEDAAVLAQCLRDSLKVEHGFAKFESLRRERVEKIVKQARRTGNGKMVTNPVAVWFRDLVLPFFIKQGAKASEEVLSYKVDWEKEVA</sequence>
<name>A0A3P1CPB3_9BACT</name>
<dbReference type="RefSeq" id="WP_124906498.1">
    <property type="nucleotide sequence ID" value="NZ_RQJP01000002.1"/>
</dbReference>
<evidence type="ECO:0000259" key="3">
    <source>
        <dbReference type="Pfam" id="PF01494"/>
    </source>
</evidence>
<dbReference type="InterPro" id="IPR036188">
    <property type="entry name" value="FAD/NAD-bd_sf"/>
</dbReference>
<dbReference type="AlphaFoldDB" id="A0A3P1CPB3"/>
<dbReference type="InterPro" id="IPR050493">
    <property type="entry name" value="FAD-dep_Monooxygenase_BioMet"/>
</dbReference>
<keyword evidence="2 4" id="KW-0503">Monooxygenase</keyword>
<gene>
    <name evidence="4" type="ORF">EHT87_10030</name>
</gene>
<dbReference type="PRINTS" id="PR00420">
    <property type="entry name" value="RNGMNOXGNASE"/>
</dbReference>
<proteinExistence type="predicted"/>
<keyword evidence="5" id="KW-1185">Reference proteome</keyword>
<evidence type="ECO:0000256" key="1">
    <source>
        <dbReference type="ARBA" id="ARBA00023002"/>
    </source>
</evidence>
<evidence type="ECO:0000256" key="2">
    <source>
        <dbReference type="ARBA" id="ARBA00023033"/>
    </source>
</evidence>
<evidence type="ECO:0000313" key="5">
    <source>
        <dbReference type="Proteomes" id="UP000274271"/>
    </source>
</evidence>
<dbReference type="InterPro" id="IPR002938">
    <property type="entry name" value="FAD-bd"/>
</dbReference>
<dbReference type="SUPFAM" id="SSF51905">
    <property type="entry name" value="FAD/NAD(P)-binding domain"/>
    <property type="match status" value="1"/>
</dbReference>
<keyword evidence="1" id="KW-0560">Oxidoreductase</keyword>